<reference evidence="1" key="1">
    <citation type="submission" date="2022-08" db="EMBL/GenBank/DDBJ databases">
        <title>Genome Sequence of Lecanicillium fungicola.</title>
        <authorList>
            <person name="Buettner E."/>
        </authorList>
    </citation>
    <scope>NUCLEOTIDE SEQUENCE</scope>
    <source>
        <strain evidence="1">Babe33</strain>
    </source>
</reference>
<proteinExistence type="predicted"/>
<name>A0ACC1NKI0_9HYPO</name>
<evidence type="ECO:0000313" key="2">
    <source>
        <dbReference type="Proteomes" id="UP001143910"/>
    </source>
</evidence>
<protein>
    <submittedName>
        <fullName evidence="1">Uncharacterized protein</fullName>
    </submittedName>
</protein>
<sequence length="89" mass="9607">MPAVPLVPYYTLPNNPSSPEDAAKPRRSFIYLFILHNPSITVTAHHNELNSHATPQTANAPQIAIIAKGVTQRSDLSQISMLNASSSQG</sequence>
<gene>
    <name evidence="1" type="ORF">NQ176_g3249</name>
</gene>
<evidence type="ECO:0000313" key="1">
    <source>
        <dbReference type="EMBL" id="KAJ2979450.1"/>
    </source>
</evidence>
<dbReference type="EMBL" id="JANJQO010000282">
    <property type="protein sequence ID" value="KAJ2979450.1"/>
    <property type="molecule type" value="Genomic_DNA"/>
</dbReference>
<dbReference type="Proteomes" id="UP001143910">
    <property type="component" value="Unassembled WGS sequence"/>
</dbReference>
<keyword evidence="2" id="KW-1185">Reference proteome</keyword>
<organism evidence="1 2">
    <name type="scientific">Zarea fungicola</name>
    <dbReference type="NCBI Taxonomy" id="93591"/>
    <lineage>
        <taxon>Eukaryota</taxon>
        <taxon>Fungi</taxon>
        <taxon>Dikarya</taxon>
        <taxon>Ascomycota</taxon>
        <taxon>Pezizomycotina</taxon>
        <taxon>Sordariomycetes</taxon>
        <taxon>Hypocreomycetidae</taxon>
        <taxon>Hypocreales</taxon>
        <taxon>Cordycipitaceae</taxon>
        <taxon>Zarea</taxon>
    </lineage>
</organism>
<comment type="caution">
    <text evidence="1">The sequence shown here is derived from an EMBL/GenBank/DDBJ whole genome shotgun (WGS) entry which is preliminary data.</text>
</comment>
<accession>A0ACC1NKI0</accession>